<protein>
    <submittedName>
        <fullName evidence="3">Uncharacterized protein LOC108736689</fullName>
    </submittedName>
</protein>
<gene>
    <name evidence="3" type="primary">LOC108736689</name>
</gene>
<feature type="transmembrane region" description="Helical" evidence="1">
    <location>
        <begin position="185"/>
        <end position="207"/>
    </location>
</feature>
<evidence type="ECO:0000313" key="2">
    <source>
        <dbReference type="Proteomes" id="UP000192223"/>
    </source>
</evidence>
<dbReference type="GeneID" id="108736689"/>
<name>A0A1W4WW30_AGRPL</name>
<feature type="transmembrane region" description="Helical" evidence="1">
    <location>
        <begin position="149"/>
        <end position="173"/>
    </location>
</feature>
<evidence type="ECO:0000313" key="3">
    <source>
        <dbReference type="RefSeq" id="XP_018324717.1"/>
    </source>
</evidence>
<keyword evidence="1" id="KW-1133">Transmembrane helix</keyword>
<organism evidence="2 3">
    <name type="scientific">Agrilus planipennis</name>
    <name type="common">Emerald ash borer</name>
    <name type="synonym">Agrilus marcopoli</name>
    <dbReference type="NCBI Taxonomy" id="224129"/>
    <lineage>
        <taxon>Eukaryota</taxon>
        <taxon>Metazoa</taxon>
        <taxon>Ecdysozoa</taxon>
        <taxon>Arthropoda</taxon>
        <taxon>Hexapoda</taxon>
        <taxon>Insecta</taxon>
        <taxon>Pterygota</taxon>
        <taxon>Neoptera</taxon>
        <taxon>Endopterygota</taxon>
        <taxon>Coleoptera</taxon>
        <taxon>Polyphaga</taxon>
        <taxon>Elateriformia</taxon>
        <taxon>Buprestoidea</taxon>
        <taxon>Buprestidae</taxon>
        <taxon>Agrilinae</taxon>
        <taxon>Agrilus</taxon>
    </lineage>
</organism>
<dbReference type="RefSeq" id="XP_018324717.1">
    <property type="nucleotide sequence ID" value="XM_018469215.2"/>
</dbReference>
<dbReference type="KEGG" id="apln:108736689"/>
<feature type="transmembrane region" description="Helical" evidence="1">
    <location>
        <begin position="28"/>
        <end position="48"/>
    </location>
</feature>
<proteinExistence type="predicted"/>
<dbReference type="Proteomes" id="UP000192223">
    <property type="component" value="Unplaced"/>
</dbReference>
<keyword evidence="1" id="KW-0812">Transmembrane</keyword>
<sequence length="300" mass="34924">MKKIIENTNVTDVRLNNNDLRNTTFTKYILLVPFLINSIYWVIVTPFLNYQHTGRTYISVINKTEEMINCLLMELNLVINHRLKYQLRTINYRLKKDIEYVTFIKKQFKEGILQIEDLNDKIDIKINDIKQQLHLRWCVNKTSMDTKKAFEIGIIATLAVATCSLTVVIDYGLYLSLFNTFSWRIFFKLIGLLTELTKDMAVLMVIISSWTMIEKEATETGPLIHEFWNSVIDLESSTKSAEFLKLASLHIIYTTPSFSILNILQLNWDAMSAIVNIAVTYSTSFLQLQLNAMRNRKNLL</sequence>
<dbReference type="AlphaFoldDB" id="A0A1W4WW30"/>
<evidence type="ECO:0000256" key="1">
    <source>
        <dbReference type="SAM" id="Phobius"/>
    </source>
</evidence>
<keyword evidence="1" id="KW-0472">Membrane</keyword>
<dbReference type="InParanoid" id="A0A1W4WW30"/>
<accession>A0A1W4WW30</accession>
<keyword evidence="2" id="KW-1185">Reference proteome</keyword>
<reference evidence="3" key="1">
    <citation type="submission" date="2025-08" db="UniProtKB">
        <authorList>
            <consortium name="RefSeq"/>
        </authorList>
    </citation>
    <scope>IDENTIFICATION</scope>
    <source>
        <tissue evidence="3">Entire body</tissue>
    </source>
</reference>